<sequence length="399" mass="38440">MLSRAFLLLMGTTVLSFGSFTLLLPVVPLQVSELGGGSVAVGACTAVFMAATVAVQLRTPSLLRTRGHRWVLVTGCALLGVPALVLPLVGAGFGVLGVLAVTAVRGCGFGLLTVASGALVAELVEPSRLGRASSLYGVAVGLPQLVTLPVGLAVVASHGTSPVLLAGGGLGLAATVLARTLPAGPLGAPPPAAGTARLAPNEVAVPVVALTVVALSFGATLTFLPIAAPERPAAVGLALAVLTAAMLVGRGLAGPLAALAGQPGRVLPAGVLLAAAGAAVLALGVAAGGEGALLVGAALFGAGFGVVQNDSLVLLFVRAGPARRGPASAAWNVAYDAGTGLGAVVLGVVVAVAGYPWAFGVTAAAVGLVGVALVVGRTRGTAPGDQVVTGGPRGSLPHV</sequence>
<feature type="transmembrane region" description="Helical" evidence="5">
    <location>
        <begin position="203"/>
        <end position="227"/>
    </location>
</feature>
<evidence type="ECO:0000256" key="5">
    <source>
        <dbReference type="SAM" id="Phobius"/>
    </source>
</evidence>
<dbReference type="PROSITE" id="PS50850">
    <property type="entry name" value="MFS"/>
    <property type="match status" value="1"/>
</dbReference>
<dbReference type="Proteomes" id="UP001164965">
    <property type="component" value="Chromosome"/>
</dbReference>
<evidence type="ECO:0000256" key="4">
    <source>
        <dbReference type="ARBA" id="ARBA00023136"/>
    </source>
</evidence>
<dbReference type="PANTHER" id="PTHR23531">
    <property type="entry name" value="QUINOLENE RESISTANCE PROTEIN NORA"/>
    <property type="match status" value="1"/>
</dbReference>
<dbReference type="InterPro" id="IPR020846">
    <property type="entry name" value="MFS_dom"/>
</dbReference>
<reference evidence="7" key="1">
    <citation type="submission" date="2022-10" db="EMBL/GenBank/DDBJ databases">
        <title>Rhodococcus sp.75.</title>
        <authorList>
            <person name="Sun M."/>
        </authorList>
    </citation>
    <scope>NUCLEOTIDE SEQUENCE</scope>
    <source>
        <strain evidence="7">75</strain>
    </source>
</reference>
<dbReference type="InterPro" id="IPR052714">
    <property type="entry name" value="MFS_Exporter"/>
</dbReference>
<evidence type="ECO:0000313" key="7">
    <source>
        <dbReference type="EMBL" id="UZJ23488.1"/>
    </source>
</evidence>
<dbReference type="Pfam" id="PF07690">
    <property type="entry name" value="MFS_1"/>
    <property type="match status" value="1"/>
</dbReference>
<feature type="domain" description="Major facilitator superfamily (MFS) profile" evidence="6">
    <location>
        <begin position="171"/>
        <end position="399"/>
    </location>
</feature>
<gene>
    <name evidence="7" type="ORF">RHODO2019_09600</name>
</gene>
<evidence type="ECO:0000256" key="2">
    <source>
        <dbReference type="ARBA" id="ARBA00022692"/>
    </source>
</evidence>
<keyword evidence="2 5" id="KW-0812">Transmembrane</keyword>
<dbReference type="RefSeq" id="WP_265381595.1">
    <property type="nucleotide sequence ID" value="NZ_CP110615.1"/>
</dbReference>
<comment type="subcellular location">
    <subcellularLocation>
        <location evidence="1">Cell membrane</location>
        <topology evidence="1">Multi-pass membrane protein</topology>
    </subcellularLocation>
</comment>
<proteinExistence type="predicted"/>
<feature type="transmembrane region" description="Helical" evidence="5">
    <location>
        <begin position="95"/>
        <end position="121"/>
    </location>
</feature>
<feature type="transmembrane region" description="Helical" evidence="5">
    <location>
        <begin position="357"/>
        <end position="376"/>
    </location>
</feature>
<evidence type="ECO:0000259" key="6">
    <source>
        <dbReference type="PROSITE" id="PS50850"/>
    </source>
</evidence>
<feature type="transmembrane region" description="Helical" evidence="5">
    <location>
        <begin position="329"/>
        <end position="351"/>
    </location>
</feature>
<keyword evidence="4 5" id="KW-0472">Membrane</keyword>
<dbReference type="EMBL" id="CP110615">
    <property type="protein sequence ID" value="UZJ23488.1"/>
    <property type="molecule type" value="Genomic_DNA"/>
</dbReference>
<dbReference type="PANTHER" id="PTHR23531:SF1">
    <property type="entry name" value="QUINOLENE RESISTANCE PROTEIN NORA"/>
    <property type="match status" value="1"/>
</dbReference>
<protein>
    <submittedName>
        <fullName evidence="7">MFS transporter</fullName>
    </submittedName>
</protein>
<dbReference type="Gene3D" id="1.20.1250.20">
    <property type="entry name" value="MFS general substrate transporter like domains"/>
    <property type="match status" value="2"/>
</dbReference>
<name>A0ABY6NWX7_9NOCA</name>
<feature type="transmembrane region" description="Helical" evidence="5">
    <location>
        <begin position="265"/>
        <end position="287"/>
    </location>
</feature>
<feature type="transmembrane region" description="Helical" evidence="5">
    <location>
        <begin position="70"/>
        <end position="89"/>
    </location>
</feature>
<dbReference type="SUPFAM" id="SSF103473">
    <property type="entry name" value="MFS general substrate transporter"/>
    <property type="match status" value="1"/>
</dbReference>
<evidence type="ECO:0000256" key="1">
    <source>
        <dbReference type="ARBA" id="ARBA00004651"/>
    </source>
</evidence>
<evidence type="ECO:0000256" key="3">
    <source>
        <dbReference type="ARBA" id="ARBA00022989"/>
    </source>
</evidence>
<feature type="transmembrane region" description="Helical" evidence="5">
    <location>
        <begin position="293"/>
        <end position="317"/>
    </location>
</feature>
<evidence type="ECO:0000313" key="8">
    <source>
        <dbReference type="Proteomes" id="UP001164965"/>
    </source>
</evidence>
<dbReference type="InterPro" id="IPR036259">
    <property type="entry name" value="MFS_trans_sf"/>
</dbReference>
<feature type="transmembrane region" description="Helical" evidence="5">
    <location>
        <begin position="39"/>
        <end position="58"/>
    </location>
</feature>
<feature type="transmembrane region" description="Helical" evidence="5">
    <location>
        <begin position="7"/>
        <end position="27"/>
    </location>
</feature>
<organism evidence="7 8">
    <name type="scientific">Rhodococcus antarcticus</name>
    <dbReference type="NCBI Taxonomy" id="2987751"/>
    <lineage>
        <taxon>Bacteria</taxon>
        <taxon>Bacillati</taxon>
        <taxon>Actinomycetota</taxon>
        <taxon>Actinomycetes</taxon>
        <taxon>Mycobacteriales</taxon>
        <taxon>Nocardiaceae</taxon>
        <taxon>Rhodococcus</taxon>
    </lineage>
</organism>
<keyword evidence="8" id="KW-1185">Reference proteome</keyword>
<feature type="transmembrane region" description="Helical" evidence="5">
    <location>
        <begin position="233"/>
        <end position="253"/>
    </location>
</feature>
<accession>A0ABY6NWX7</accession>
<keyword evidence="3 5" id="KW-1133">Transmembrane helix</keyword>
<dbReference type="InterPro" id="IPR011701">
    <property type="entry name" value="MFS"/>
</dbReference>